<dbReference type="Proteomes" id="UP000095094">
    <property type="component" value="Unassembled WGS sequence"/>
</dbReference>
<dbReference type="InterPro" id="IPR027417">
    <property type="entry name" value="P-loop_NTPase"/>
</dbReference>
<organism evidence="6 7">
    <name type="scientific">Enterococcus termitis</name>
    <dbReference type="NCBI Taxonomy" id="332950"/>
    <lineage>
        <taxon>Bacteria</taxon>
        <taxon>Bacillati</taxon>
        <taxon>Bacillota</taxon>
        <taxon>Bacilli</taxon>
        <taxon>Lactobacillales</taxon>
        <taxon>Enterococcaceae</taxon>
        <taxon>Enterococcus</taxon>
    </lineage>
</organism>
<evidence type="ECO:0000313" key="6">
    <source>
        <dbReference type="EMBL" id="OEG09090.1"/>
    </source>
</evidence>
<protein>
    <submittedName>
        <fullName evidence="6">ABC transporter ATP-binding protein</fullName>
    </submittedName>
</protein>
<feature type="domain" description="ABC transporter" evidence="5">
    <location>
        <begin position="4"/>
        <end position="226"/>
    </location>
</feature>
<dbReference type="GO" id="GO:0016887">
    <property type="term" value="F:ATP hydrolysis activity"/>
    <property type="evidence" value="ECO:0007669"/>
    <property type="project" value="InterPro"/>
</dbReference>
<dbReference type="PATRIC" id="fig|332950.4.peg.3060"/>
<dbReference type="AlphaFoldDB" id="A0A1E5G9Z6"/>
<evidence type="ECO:0000256" key="3">
    <source>
        <dbReference type="ARBA" id="ARBA00022840"/>
    </source>
</evidence>
<comment type="caution">
    <text evidence="6">The sequence shown here is derived from an EMBL/GenBank/DDBJ whole genome shotgun (WGS) entry which is preliminary data.</text>
</comment>
<dbReference type="GO" id="GO:0006865">
    <property type="term" value="P:amino acid transport"/>
    <property type="evidence" value="ECO:0007669"/>
    <property type="project" value="UniProtKB-KW"/>
</dbReference>
<sequence>MSVIEARNIKKSYGRNESRFDALKGVDLTVEEGESVAIIGKSGSGKSTFMHILALLDKPSSGEILLNNQTVTSISKKQLDQTRNEQFGFVFQQFFMNPKDTVLNNVMLPLKIGGVSSGKRKKMALDALKAVELDDKVNNKANNLSGGQKQRVCIARALVNNPKIIFADEPTGNLDSATGDKIEQLLFNLNKEKGITLIIVTHDPELAARCDRQIHVRDGLIVGGDE</sequence>
<dbReference type="Pfam" id="PF00005">
    <property type="entry name" value="ABC_tran"/>
    <property type="match status" value="1"/>
</dbReference>
<dbReference type="PANTHER" id="PTHR24220">
    <property type="entry name" value="IMPORT ATP-BINDING PROTEIN"/>
    <property type="match status" value="1"/>
</dbReference>
<name>A0A1E5G9Z6_9ENTE</name>
<keyword evidence="7" id="KW-1185">Reference proteome</keyword>
<dbReference type="InterPro" id="IPR015854">
    <property type="entry name" value="ABC_transpr_LolD-like"/>
</dbReference>
<evidence type="ECO:0000256" key="4">
    <source>
        <dbReference type="ARBA" id="ARBA00022970"/>
    </source>
</evidence>
<dbReference type="OrthoDB" id="9791546at2"/>
<dbReference type="EMBL" id="MIJY01000045">
    <property type="protein sequence ID" value="OEG09090.1"/>
    <property type="molecule type" value="Genomic_DNA"/>
</dbReference>
<dbReference type="InterPro" id="IPR017911">
    <property type="entry name" value="MacB-like_ATP-bd"/>
</dbReference>
<accession>A0A1E5G9Z6</accession>
<dbReference type="CDD" id="cd03255">
    <property type="entry name" value="ABC_MJ0796_LolCDE_FtsE"/>
    <property type="match status" value="1"/>
</dbReference>
<proteinExistence type="predicted"/>
<dbReference type="SMART" id="SM00382">
    <property type="entry name" value="AAA"/>
    <property type="match status" value="1"/>
</dbReference>
<dbReference type="InterPro" id="IPR017871">
    <property type="entry name" value="ABC_transporter-like_CS"/>
</dbReference>
<dbReference type="Gene3D" id="3.40.50.300">
    <property type="entry name" value="P-loop containing nucleotide triphosphate hydrolases"/>
    <property type="match status" value="1"/>
</dbReference>
<dbReference type="GO" id="GO:0005886">
    <property type="term" value="C:plasma membrane"/>
    <property type="evidence" value="ECO:0007669"/>
    <property type="project" value="TreeGrafter"/>
</dbReference>
<dbReference type="RefSeq" id="WP_069664780.1">
    <property type="nucleotide sequence ID" value="NZ_JBHUJJ010000001.1"/>
</dbReference>
<evidence type="ECO:0000313" key="7">
    <source>
        <dbReference type="Proteomes" id="UP000095094"/>
    </source>
</evidence>
<dbReference type="PANTHER" id="PTHR24220:SF86">
    <property type="entry name" value="ABC TRANSPORTER ABCH.1"/>
    <property type="match status" value="1"/>
</dbReference>
<dbReference type="GO" id="GO:0098796">
    <property type="term" value="C:membrane protein complex"/>
    <property type="evidence" value="ECO:0007669"/>
    <property type="project" value="UniProtKB-ARBA"/>
</dbReference>
<keyword evidence="1" id="KW-0813">Transport</keyword>
<dbReference type="PROSITE" id="PS50893">
    <property type="entry name" value="ABC_TRANSPORTER_2"/>
    <property type="match status" value="1"/>
</dbReference>
<keyword evidence="2" id="KW-0547">Nucleotide-binding</keyword>
<dbReference type="InterPro" id="IPR003439">
    <property type="entry name" value="ABC_transporter-like_ATP-bd"/>
</dbReference>
<evidence type="ECO:0000256" key="2">
    <source>
        <dbReference type="ARBA" id="ARBA00022741"/>
    </source>
</evidence>
<dbReference type="GO" id="GO:0022857">
    <property type="term" value="F:transmembrane transporter activity"/>
    <property type="evidence" value="ECO:0007669"/>
    <property type="project" value="TreeGrafter"/>
</dbReference>
<gene>
    <name evidence="6" type="ORF">BCR25_10985</name>
</gene>
<evidence type="ECO:0000259" key="5">
    <source>
        <dbReference type="PROSITE" id="PS50893"/>
    </source>
</evidence>
<keyword evidence="3 6" id="KW-0067">ATP-binding</keyword>
<evidence type="ECO:0000256" key="1">
    <source>
        <dbReference type="ARBA" id="ARBA00022448"/>
    </source>
</evidence>
<dbReference type="GO" id="GO:0005524">
    <property type="term" value="F:ATP binding"/>
    <property type="evidence" value="ECO:0007669"/>
    <property type="project" value="UniProtKB-KW"/>
</dbReference>
<reference evidence="7" key="1">
    <citation type="submission" date="2016-09" db="EMBL/GenBank/DDBJ databases">
        <authorList>
            <person name="Gulvik C.A."/>
        </authorList>
    </citation>
    <scope>NUCLEOTIDE SEQUENCE [LARGE SCALE GENOMIC DNA]</scope>
    <source>
        <strain evidence="7">LMG 8895</strain>
    </source>
</reference>
<dbReference type="InterPro" id="IPR003593">
    <property type="entry name" value="AAA+_ATPase"/>
</dbReference>
<dbReference type="SUPFAM" id="SSF52540">
    <property type="entry name" value="P-loop containing nucleoside triphosphate hydrolases"/>
    <property type="match status" value="1"/>
</dbReference>
<dbReference type="FunFam" id="3.40.50.300:FF:000032">
    <property type="entry name" value="Export ABC transporter ATP-binding protein"/>
    <property type="match status" value="1"/>
</dbReference>
<dbReference type="PROSITE" id="PS00211">
    <property type="entry name" value="ABC_TRANSPORTER_1"/>
    <property type="match status" value="1"/>
</dbReference>
<keyword evidence="4" id="KW-0029">Amino-acid transport</keyword>